<keyword evidence="5" id="KW-0720">Serine protease</keyword>
<keyword evidence="12" id="KW-1185">Reference proteome</keyword>
<dbReference type="GO" id="GO:0006508">
    <property type="term" value="P:proteolysis"/>
    <property type="evidence" value="ECO:0007669"/>
    <property type="project" value="UniProtKB-KW"/>
</dbReference>
<accession>A0AA40G4V2</accession>
<dbReference type="SUPFAM" id="SSF50494">
    <property type="entry name" value="Trypsin-like serine proteases"/>
    <property type="match status" value="1"/>
</dbReference>
<evidence type="ECO:0000256" key="1">
    <source>
        <dbReference type="ARBA" id="ARBA00007664"/>
    </source>
</evidence>
<dbReference type="PROSITE" id="PS50240">
    <property type="entry name" value="TRYPSIN_DOM"/>
    <property type="match status" value="1"/>
</dbReference>
<evidence type="ECO:0000259" key="10">
    <source>
        <dbReference type="PROSITE" id="PS50240"/>
    </source>
</evidence>
<keyword evidence="3" id="KW-0222">Digestion</keyword>
<dbReference type="PANTHER" id="PTHR24276:SF97">
    <property type="entry name" value="GH13245P2-RELATED"/>
    <property type="match status" value="1"/>
</dbReference>
<dbReference type="AlphaFoldDB" id="A0AA40G4V2"/>
<evidence type="ECO:0000256" key="3">
    <source>
        <dbReference type="ARBA" id="ARBA00022757"/>
    </source>
</evidence>
<evidence type="ECO:0000256" key="4">
    <source>
        <dbReference type="ARBA" id="ARBA00022801"/>
    </source>
</evidence>
<comment type="similarity">
    <text evidence="1">Belongs to the peptidase S1 family.</text>
</comment>
<keyword evidence="2" id="KW-0645">Protease</keyword>
<sequence>MDDIYSFRRYKASYTLVICTATNITGDVLCETTFGRIIGGRPVDIKHRPFMLSLHSIDGLVCGASILSRKWGITALHCLVAEGTTGYFVRAGSGKLYRGGSLHKLTKIHAYNGTAREYSEQLNMPYHDIALFEVRPPFRFSSTVRAARLPRESSRPPRTLYVCGWGHTNNQSVATVSDLLMGVYVRYTPYERCVNEAPEYKTLVKKEHHLCYGARGRDSCYGDSGGPLVSGNKIYGVVSFGHDCAVASGVYESISYYRRWIKRVTNL</sequence>
<dbReference type="Proteomes" id="UP001177670">
    <property type="component" value="Unassembled WGS sequence"/>
</dbReference>
<dbReference type="GO" id="GO:0004252">
    <property type="term" value="F:serine-type endopeptidase activity"/>
    <property type="evidence" value="ECO:0007669"/>
    <property type="project" value="UniProtKB-EC"/>
</dbReference>
<comment type="catalytic activity">
    <reaction evidence="8">
        <text>Preferential cleavage: Arg-|-Xaa, Lys-|-Xaa.</text>
        <dbReference type="EC" id="3.4.21.4"/>
    </reaction>
</comment>
<dbReference type="PANTHER" id="PTHR24276">
    <property type="entry name" value="POLYSERASE-RELATED"/>
    <property type="match status" value="1"/>
</dbReference>
<dbReference type="InterPro" id="IPR001314">
    <property type="entry name" value="Peptidase_S1A"/>
</dbReference>
<organism evidence="11 12">
    <name type="scientific">Melipona bicolor</name>
    <dbReference type="NCBI Taxonomy" id="60889"/>
    <lineage>
        <taxon>Eukaryota</taxon>
        <taxon>Metazoa</taxon>
        <taxon>Ecdysozoa</taxon>
        <taxon>Arthropoda</taxon>
        <taxon>Hexapoda</taxon>
        <taxon>Insecta</taxon>
        <taxon>Pterygota</taxon>
        <taxon>Neoptera</taxon>
        <taxon>Endopterygota</taxon>
        <taxon>Hymenoptera</taxon>
        <taxon>Apocrita</taxon>
        <taxon>Aculeata</taxon>
        <taxon>Apoidea</taxon>
        <taxon>Anthophila</taxon>
        <taxon>Apidae</taxon>
        <taxon>Melipona</taxon>
    </lineage>
</organism>
<evidence type="ECO:0000256" key="6">
    <source>
        <dbReference type="ARBA" id="ARBA00023145"/>
    </source>
</evidence>
<name>A0AA40G4V2_9HYME</name>
<dbReference type="InterPro" id="IPR001254">
    <property type="entry name" value="Trypsin_dom"/>
</dbReference>
<dbReference type="PRINTS" id="PR00722">
    <property type="entry name" value="CHYMOTRYPSIN"/>
</dbReference>
<evidence type="ECO:0000256" key="9">
    <source>
        <dbReference type="ARBA" id="ARBA00038868"/>
    </source>
</evidence>
<evidence type="ECO:0000256" key="5">
    <source>
        <dbReference type="ARBA" id="ARBA00022825"/>
    </source>
</evidence>
<keyword evidence="6" id="KW-0865">Zymogen</keyword>
<dbReference type="CDD" id="cd00190">
    <property type="entry name" value="Tryp_SPc"/>
    <property type="match status" value="1"/>
</dbReference>
<evidence type="ECO:0000313" key="11">
    <source>
        <dbReference type="EMBL" id="KAK1130868.1"/>
    </source>
</evidence>
<feature type="domain" description="Peptidase S1" evidence="10">
    <location>
        <begin position="37"/>
        <end position="266"/>
    </location>
</feature>
<keyword evidence="4" id="KW-0378">Hydrolase</keyword>
<dbReference type="Gene3D" id="2.40.10.10">
    <property type="entry name" value="Trypsin-like serine proteases"/>
    <property type="match status" value="1"/>
</dbReference>
<dbReference type="InterPro" id="IPR009003">
    <property type="entry name" value="Peptidase_S1_PA"/>
</dbReference>
<comment type="caution">
    <text evidence="11">The sequence shown here is derived from an EMBL/GenBank/DDBJ whole genome shotgun (WGS) entry which is preliminary data.</text>
</comment>
<protein>
    <recommendedName>
        <fullName evidence="9">trypsin</fullName>
        <ecNumber evidence="9">3.4.21.4</ecNumber>
    </recommendedName>
</protein>
<evidence type="ECO:0000256" key="2">
    <source>
        <dbReference type="ARBA" id="ARBA00022670"/>
    </source>
</evidence>
<dbReference type="EC" id="3.4.21.4" evidence="9"/>
<evidence type="ECO:0000256" key="7">
    <source>
        <dbReference type="ARBA" id="ARBA00023157"/>
    </source>
</evidence>
<dbReference type="GO" id="GO:0007586">
    <property type="term" value="P:digestion"/>
    <property type="evidence" value="ECO:0007669"/>
    <property type="project" value="UniProtKB-KW"/>
</dbReference>
<reference evidence="11" key="1">
    <citation type="submission" date="2021-10" db="EMBL/GenBank/DDBJ databases">
        <title>Melipona bicolor Genome sequencing and assembly.</title>
        <authorList>
            <person name="Araujo N.S."/>
            <person name="Arias M.C."/>
        </authorList>
    </citation>
    <scope>NUCLEOTIDE SEQUENCE</scope>
    <source>
        <strain evidence="11">USP_2M_L1-L4_2017</strain>
        <tissue evidence="11">Whole body</tissue>
    </source>
</reference>
<dbReference type="EMBL" id="JAHYIQ010000006">
    <property type="protein sequence ID" value="KAK1130868.1"/>
    <property type="molecule type" value="Genomic_DNA"/>
</dbReference>
<dbReference type="InterPro" id="IPR050430">
    <property type="entry name" value="Peptidase_S1"/>
</dbReference>
<dbReference type="PROSITE" id="PS00135">
    <property type="entry name" value="TRYPSIN_SER"/>
    <property type="match status" value="1"/>
</dbReference>
<proteinExistence type="inferred from homology"/>
<dbReference type="InterPro" id="IPR043504">
    <property type="entry name" value="Peptidase_S1_PA_chymotrypsin"/>
</dbReference>
<dbReference type="InterPro" id="IPR033116">
    <property type="entry name" value="TRYPSIN_SER"/>
</dbReference>
<keyword evidence="7" id="KW-1015">Disulfide bond</keyword>
<dbReference type="Pfam" id="PF00089">
    <property type="entry name" value="Trypsin"/>
    <property type="match status" value="1"/>
</dbReference>
<evidence type="ECO:0000313" key="12">
    <source>
        <dbReference type="Proteomes" id="UP001177670"/>
    </source>
</evidence>
<evidence type="ECO:0000256" key="8">
    <source>
        <dbReference type="ARBA" id="ARBA00036320"/>
    </source>
</evidence>
<dbReference type="SMART" id="SM00020">
    <property type="entry name" value="Tryp_SPc"/>
    <property type="match status" value="1"/>
</dbReference>
<gene>
    <name evidence="11" type="ORF">K0M31_017172</name>
</gene>